<keyword evidence="3" id="KW-1185">Reference proteome</keyword>
<gene>
    <name evidence="2" type="ORF">INT45_008335</name>
</gene>
<evidence type="ECO:0000313" key="2">
    <source>
        <dbReference type="EMBL" id="KAG2217684.1"/>
    </source>
</evidence>
<dbReference type="Proteomes" id="UP000646827">
    <property type="component" value="Unassembled WGS sequence"/>
</dbReference>
<evidence type="ECO:0000313" key="3">
    <source>
        <dbReference type="Proteomes" id="UP000646827"/>
    </source>
</evidence>
<reference evidence="2 3" key="1">
    <citation type="submission" date="2020-12" db="EMBL/GenBank/DDBJ databases">
        <title>Metabolic potential, ecology and presence of endohyphal bacteria is reflected in genomic diversity of Mucoromycotina.</title>
        <authorList>
            <person name="Muszewska A."/>
            <person name="Okrasinska A."/>
            <person name="Steczkiewicz K."/>
            <person name="Drgas O."/>
            <person name="Orlowska M."/>
            <person name="Perlinska-Lenart U."/>
            <person name="Aleksandrzak-Piekarczyk T."/>
            <person name="Szatraj K."/>
            <person name="Zielenkiewicz U."/>
            <person name="Pilsyk S."/>
            <person name="Malc E."/>
            <person name="Mieczkowski P."/>
            <person name="Kruszewska J.S."/>
            <person name="Biernat P."/>
            <person name="Pawlowska J."/>
        </authorList>
    </citation>
    <scope>NUCLEOTIDE SEQUENCE [LARGE SCALE GENOMIC DNA]</scope>
    <source>
        <strain evidence="2 3">CBS 142.35</strain>
    </source>
</reference>
<dbReference type="EMBL" id="JAEPRB010000280">
    <property type="protein sequence ID" value="KAG2217684.1"/>
    <property type="molecule type" value="Genomic_DNA"/>
</dbReference>
<feature type="transmembrane region" description="Helical" evidence="1">
    <location>
        <begin position="6"/>
        <end position="27"/>
    </location>
</feature>
<sequence>MRSKGWILTIIFVFFLYFSFSSLNSIARSRSRRPNNDIVIQRNNPYRQLNNTLLASVLAHIQSGYVSNRTPDFDTPPLLVLYSCRKPNQCGTFEERLLSMTTAYLFALLWDGAAFGIDMDAPVKFDWYYQTTLGYMSMNEGQVNYYLDKAEKNDPSSILDLDTMSAQELESTNFMTQYRNDNVRILRCGQWENWKALFNNPSVWRYRDKYQLEKLTQSQVFYIVHQILFRKPSDWLVSHLGPYRDLMGGEMYRDPIQRRPIPYDSVIHRWMRVGIHMPSDSTQVELDCVASKAAMACRSAQIMGKECHVFLSAPSQGIIQDLQKSIQKRSQKERRTIIHAVSESYEFTPATAMAEADVVDPSDEQRVKLVYAREIMDWTILSRMDYLIGSHGDSFLKTASAAAQVETGVFEYNKDGECEVVKMKDWF</sequence>
<keyword evidence="1" id="KW-1133">Transmembrane helix</keyword>
<name>A0A8H7RV97_9FUNG</name>
<evidence type="ECO:0000256" key="1">
    <source>
        <dbReference type="SAM" id="Phobius"/>
    </source>
</evidence>
<keyword evidence="1" id="KW-0812">Transmembrane</keyword>
<dbReference type="OrthoDB" id="2282794at2759"/>
<proteinExistence type="predicted"/>
<dbReference type="AlphaFoldDB" id="A0A8H7RV97"/>
<protein>
    <submittedName>
        <fullName evidence="2">Uncharacterized protein</fullName>
    </submittedName>
</protein>
<accession>A0A8H7RV97</accession>
<keyword evidence="1" id="KW-0472">Membrane</keyword>
<comment type="caution">
    <text evidence="2">The sequence shown here is derived from an EMBL/GenBank/DDBJ whole genome shotgun (WGS) entry which is preliminary data.</text>
</comment>
<organism evidence="2 3">
    <name type="scientific">Circinella minor</name>
    <dbReference type="NCBI Taxonomy" id="1195481"/>
    <lineage>
        <taxon>Eukaryota</taxon>
        <taxon>Fungi</taxon>
        <taxon>Fungi incertae sedis</taxon>
        <taxon>Mucoromycota</taxon>
        <taxon>Mucoromycotina</taxon>
        <taxon>Mucoromycetes</taxon>
        <taxon>Mucorales</taxon>
        <taxon>Lichtheimiaceae</taxon>
        <taxon>Circinella</taxon>
    </lineage>
</organism>